<evidence type="ECO:0000256" key="1">
    <source>
        <dbReference type="ARBA" id="ARBA00008635"/>
    </source>
</evidence>
<dbReference type="Gene3D" id="1.20.120.450">
    <property type="entry name" value="dinb family like domain"/>
    <property type="match status" value="1"/>
</dbReference>
<proteinExistence type="inferred from homology"/>
<keyword evidence="2" id="KW-0479">Metal-binding</keyword>
<gene>
    <name evidence="3" type="ORF">H8792_001885</name>
</gene>
<evidence type="ECO:0000313" key="4">
    <source>
        <dbReference type="Proteomes" id="UP001193680"/>
    </source>
</evidence>
<dbReference type="InterPro" id="IPR007837">
    <property type="entry name" value="DinB"/>
</dbReference>
<dbReference type="Proteomes" id="UP001193680">
    <property type="component" value="Unassembled WGS sequence"/>
</dbReference>
<comment type="similarity">
    <text evidence="1">Belongs to the DinB family.</text>
</comment>
<accession>A0ABS0BVJ3</accession>
<protein>
    <submittedName>
        <fullName evidence="3">Uncharacterized protein</fullName>
    </submittedName>
</protein>
<dbReference type="InterPro" id="IPR034660">
    <property type="entry name" value="DinB/YfiT-like"/>
</dbReference>
<evidence type="ECO:0000256" key="2">
    <source>
        <dbReference type="ARBA" id="ARBA00022723"/>
    </source>
</evidence>
<comment type="caution">
    <text evidence="3">The sequence shown here is derived from an EMBL/GenBank/DDBJ whole genome shotgun (WGS) entry which is preliminary data.</text>
</comment>
<reference evidence="3 4" key="1">
    <citation type="submission" date="2020-06" db="EMBL/GenBank/DDBJ databases">
        <authorList>
            <person name="Scott K."/>
        </authorList>
    </citation>
    <scope>NUCLEOTIDE SEQUENCE [LARGE SCALE GENOMIC DNA]</scope>
    <source>
        <strain evidence="3 4">HH1</strain>
    </source>
</reference>
<evidence type="ECO:0000313" key="3">
    <source>
        <dbReference type="EMBL" id="MBF6057083.1"/>
    </source>
</evidence>
<reference evidence="3 4" key="2">
    <citation type="submission" date="2020-11" db="EMBL/GenBank/DDBJ databases">
        <title>Sulfur oxidizing isolate from Hospital Hole Sinkhole.</title>
        <authorList>
            <person name="Scott K.M."/>
        </authorList>
    </citation>
    <scope>NUCLEOTIDE SEQUENCE [LARGE SCALE GENOMIC DNA]</scope>
    <source>
        <strain evidence="3 4">HH1</strain>
    </source>
</reference>
<organism evidence="3 4">
    <name type="scientific">Thiomicrorhabdus heinhorstiae</name>
    <dbReference type="NCBI Taxonomy" id="2748010"/>
    <lineage>
        <taxon>Bacteria</taxon>
        <taxon>Pseudomonadati</taxon>
        <taxon>Pseudomonadota</taxon>
        <taxon>Gammaproteobacteria</taxon>
        <taxon>Thiotrichales</taxon>
        <taxon>Piscirickettsiaceae</taxon>
        <taxon>Thiomicrorhabdus</taxon>
    </lineage>
</organism>
<keyword evidence="4" id="KW-1185">Reference proteome</keyword>
<dbReference type="Pfam" id="PF05163">
    <property type="entry name" value="DinB"/>
    <property type="match status" value="1"/>
</dbReference>
<dbReference type="SUPFAM" id="SSF109854">
    <property type="entry name" value="DinB/YfiT-like putative metalloenzymes"/>
    <property type="match status" value="1"/>
</dbReference>
<name>A0ABS0BVJ3_9GAMM</name>
<dbReference type="EMBL" id="JACBGI020000002">
    <property type="protein sequence ID" value="MBF6057083.1"/>
    <property type="molecule type" value="Genomic_DNA"/>
</dbReference>
<sequence>MNRQFYQACSEIPDQERKRDMGAFFQSIHGTLNHLLLTDLFRYLSDGNCVSNSSEL</sequence>